<dbReference type="Proteomes" id="UP000319342">
    <property type="component" value="Chromosome"/>
</dbReference>
<evidence type="ECO:0000256" key="1">
    <source>
        <dbReference type="SAM" id="SignalP"/>
    </source>
</evidence>
<evidence type="ECO:0000313" key="4">
    <source>
        <dbReference type="Proteomes" id="UP000319342"/>
    </source>
</evidence>
<dbReference type="GO" id="GO:0120147">
    <property type="term" value="F:formylglycine-generating oxidase activity"/>
    <property type="evidence" value="ECO:0007669"/>
    <property type="project" value="TreeGrafter"/>
</dbReference>
<dbReference type="PROSITE" id="PS51257">
    <property type="entry name" value="PROKAR_LIPOPROTEIN"/>
    <property type="match status" value="1"/>
</dbReference>
<evidence type="ECO:0000259" key="2">
    <source>
        <dbReference type="Pfam" id="PF03781"/>
    </source>
</evidence>
<dbReference type="AlphaFoldDB" id="A0A518CWC6"/>
<dbReference type="GO" id="GO:0004674">
    <property type="term" value="F:protein serine/threonine kinase activity"/>
    <property type="evidence" value="ECO:0007669"/>
    <property type="project" value="UniProtKB-EC"/>
</dbReference>
<dbReference type="EC" id="2.7.11.1" evidence="3"/>
<feature type="domain" description="Sulfatase-modifying factor enzyme-like" evidence="2">
    <location>
        <begin position="171"/>
        <end position="405"/>
    </location>
</feature>
<gene>
    <name evidence="3" type="primary">pkn1_2</name>
    <name evidence="3" type="ORF">Pla163_06090</name>
</gene>
<feature type="signal peptide" evidence="1">
    <location>
        <begin position="1"/>
        <end position="24"/>
    </location>
</feature>
<dbReference type="PANTHER" id="PTHR23150:SF19">
    <property type="entry name" value="FORMYLGLYCINE-GENERATING ENZYME"/>
    <property type="match status" value="1"/>
</dbReference>
<dbReference type="Gene3D" id="3.90.1580.10">
    <property type="entry name" value="paralog of FGE (formylglycine-generating enzyme)"/>
    <property type="match status" value="1"/>
</dbReference>
<reference evidence="3 4" key="1">
    <citation type="submission" date="2019-02" db="EMBL/GenBank/DDBJ databases">
        <title>Deep-cultivation of Planctomycetes and their phenomic and genomic characterization uncovers novel biology.</title>
        <authorList>
            <person name="Wiegand S."/>
            <person name="Jogler M."/>
            <person name="Boedeker C."/>
            <person name="Pinto D."/>
            <person name="Vollmers J."/>
            <person name="Rivas-Marin E."/>
            <person name="Kohn T."/>
            <person name="Peeters S.H."/>
            <person name="Heuer A."/>
            <person name="Rast P."/>
            <person name="Oberbeckmann S."/>
            <person name="Bunk B."/>
            <person name="Jeske O."/>
            <person name="Meyerdierks A."/>
            <person name="Storesund J.E."/>
            <person name="Kallscheuer N."/>
            <person name="Luecker S."/>
            <person name="Lage O.M."/>
            <person name="Pohl T."/>
            <person name="Merkel B.J."/>
            <person name="Hornburger P."/>
            <person name="Mueller R.-W."/>
            <person name="Bruemmer F."/>
            <person name="Labrenz M."/>
            <person name="Spormann A.M."/>
            <person name="Op den Camp H."/>
            <person name="Overmann J."/>
            <person name="Amann R."/>
            <person name="Jetten M.S.M."/>
            <person name="Mascher T."/>
            <person name="Medema M.H."/>
            <person name="Devos D.P."/>
            <person name="Kaster A.-K."/>
            <person name="Ovreas L."/>
            <person name="Rohde M."/>
            <person name="Galperin M.Y."/>
            <person name="Jogler C."/>
        </authorList>
    </citation>
    <scope>NUCLEOTIDE SEQUENCE [LARGE SCALE GENOMIC DNA]</scope>
    <source>
        <strain evidence="3 4">Pla163</strain>
    </source>
</reference>
<organism evidence="3 4">
    <name type="scientific">Rohdeia mirabilis</name>
    <dbReference type="NCBI Taxonomy" id="2528008"/>
    <lineage>
        <taxon>Bacteria</taxon>
        <taxon>Pseudomonadati</taxon>
        <taxon>Planctomycetota</taxon>
        <taxon>Planctomycetia</taxon>
        <taxon>Planctomycetia incertae sedis</taxon>
        <taxon>Rohdeia</taxon>
    </lineage>
</organism>
<dbReference type="Pfam" id="PF03781">
    <property type="entry name" value="FGE-sulfatase"/>
    <property type="match status" value="1"/>
</dbReference>
<dbReference type="EMBL" id="CP036290">
    <property type="protein sequence ID" value="QDU83510.1"/>
    <property type="molecule type" value="Genomic_DNA"/>
</dbReference>
<dbReference type="InterPro" id="IPR051043">
    <property type="entry name" value="Sulfatase_Mod_Factor_Kinase"/>
</dbReference>
<protein>
    <submittedName>
        <fullName evidence="3">Serine/threonine-protein kinase pkn1</fullName>
        <ecNumber evidence="3">2.7.11.1</ecNumber>
    </submittedName>
</protein>
<dbReference type="InterPro" id="IPR016187">
    <property type="entry name" value="CTDL_fold"/>
</dbReference>
<keyword evidence="4" id="KW-1185">Reference proteome</keyword>
<feature type="chain" id="PRO_5022103684" evidence="1">
    <location>
        <begin position="25"/>
        <end position="414"/>
    </location>
</feature>
<dbReference type="InterPro" id="IPR042095">
    <property type="entry name" value="SUMF_sf"/>
</dbReference>
<sequence precursor="true">MISTKVPMLAALAALALSTLPAQAQTTFGTSCAGASGVTPTLSVSGVVQSGQPWTLEVTAPGGIGFGYLLVGFSNTTASALGGVPLPFDLGTLFTDPLWSGCDLTIDPNFLTLPYTFDPNANGGLWTKNFQGFSGGQLYVQAINIDADFVTRIAGVSQGMIVGGGDSQLIPGMKLIPPGTFEMGSNAPGGDPYYGQAIEQPVHSVTISYPFWMGQREVTQAEYEALTGLNPSASVGPNRPVERVSWNEARAYCLSLTAFESAAGNLPAGYEYRLPTEAEWEYACRAGTTTEYNVGIALSCAQAFFQFPKTNQFPSCGNPSGTANVGSYAPNAWGLFDMHGNVHEWCLDSFTWYSAGDVTDPFVTGWADRVYRGGTWFNQASDCRSAARNGWSSTGLSNGIGFRVVLAPVLVPVP</sequence>
<dbReference type="InterPro" id="IPR005532">
    <property type="entry name" value="SUMF_dom"/>
</dbReference>
<proteinExistence type="predicted"/>
<keyword evidence="1" id="KW-0732">Signal</keyword>
<evidence type="ECO:0000313" key="3">
    <source>
        <dbReference type="EMBL" id="QDU83510.1"/>
    </source>
</evidence>
<dbReference type="PANTHER" id="PTHR23150">
    <property type="entry name" value="SULFATASE MODIFYING FACTOR 1, 2"/>
    <property type="match status" value="1"/>
</dbReference>
<keyword evidence="3" id="KW-0808">Transferase</keyword>
<dbReference type="SUPFAM" id="SSF56436">
    <property type="entry name" value="C-type lectin-like"/>
    <property type="match status" value="1"/>
</dbReference>
<keyword evidence="3" id="KW-0418">Kinase</keyword>
<accession>A0A518CWC6</accession>
<name>A0A518CWC6_9BACT</name>